<evidence type="ECO:0000256" key="1">
    <source>
        <dbReference type="ARBA" id="ARBA00005662"/>
    </source>
</evidence>
<dbReference type="InterPro" id="IPR029052">
    <property type="entry name" value="Metallo-depent_PP-like"/>
</dbReference>
<gene>
    <name evidence="3" type="ORF">J2Z64_000374</name>
</gene>
<evidence type="ECO:0000313" key="4">
    <source>
        <dbReference type="Proteomes" id="UP001138793"/>
    </source>
</evidence>
<feature type="domain" description="Capsule synthesis protein CapA" evidence="2">
    <location>
        <begin position="9"/>
        <end position="260"/>
    </location>
</feature>
<evidence type="ECO:0000313" key="3">
    <source>
        <dbReference type="EMBL" id="MBP2076163.1"/>
    </source>
</evidence>
<accession>A0A9X0YNC8</accession>
<dbReference type="InterPro" id="IPR052169">
    <property type="entry name" value="CW_Biosynth-Accessory"/>
</dbReference>
<dbReference type="CDD" id="cd07381">
    <property type="entry name" value="MPP_CapA"/>
    <property type="match status" value="1"/>
</dbReference>
<dbReference type="InterPro" id="IPR019079">
    <property type="entry name" value="Capsule_synth_CapA"/>
</dbReference>
<comment type="caution">
    <text evidence="3">The sequence shown here is derived from an EMBL/GenBank/DDBJ whole genome shotgun (WGS) entry which is preliminary data.</text>
</comment>
<dbReference type="EMBL" id="JAGGMB010000001">
    <property type="protein sequence ID" value="MBP2076163.1"/>
    <property type="molecule type" value="Genomic_DNA"/>
</dbReference>
<dbReference type="SUPFAM" id="SSF56300">
    <property type="entry name" value="Metallo-dependent phosphatases"/>
    <property type="match status" value="1"/>
</dbReference>
<reference evidence="3" key="1">
    <citation type="submission" date="2021-03" db="EMBL/GenBank/DDBJ databases">
        <title>Genomic Encyclopedia of Type Strains, Phase IV (KMG-IV): sequencing the most valuable type-strain genomes for metagenomic binning, comparative biology and taxonomic classification.</title>
        <authorList>
            <person name="Goeker M."/>
        </authorList>
    </citation>
    <scope>NUCLEOTIDE SEQUENCE</scope>
    <source>
        <strain evidence="3">DSM 107338</strain>
    </source>
</reference>
<dbReference type="PANTHER" id="PTHR33393:SF12">
    <property type="entry name" value="CAPSULE BIOSYNTHESIS PROTEIN CAPA"/>
    <property type="match status" value="1"/>
</dbReference>
<dbReference type="PANTHER" id="PTHR33393">
    <property type="entry name" value="POLYGLUTAMINE SYNTHESIS ACCESSORY PROTEIN RV0574C-RELATED"/>
    <property type="match status" value="1"/>
</dbReference>
<comment type="similarity">
    <text evidence="1">Belongs to the CapA family.</text>
</comment>
<organism evidence="3 4">
    <name type="scientific">Oceanobacillus polygoni</name>
    <dbReference type="NCBI Taxonomy" id="1235259"/>
    <lineage>
        <taxon>Bacteria</taxon>
        <taxon>Bacillati</taxon>
        <taxon>Bacillota</taxon>
        <taxon>Bacilli</taxon>
        <taxon>Bacillales</taxon>
        <taxon>Bacillaceae</taxon>
        <taxon>Oceanobacillus</taxon>
    </lineage>
</organism>
<name>A0A9X0YNC8_9BACI</name>
<dbReference type="AlphaFoldDB" id="A0A9X0YNC8"/>
<sequence length="349" mass="39396">MDNNTRKVTIGATGDILLHDRVYNKAKLEDGSYDFTEMLAAAKPLFRKDHLIIANQESIIGGAELGISSFPHFNSPIEIGYALKDLNVDIANMANNHVMDKGEEGILKAIENWEKIDMPYVGAYKSNDDRNTLRIFHRNGLKICFLAYTKSMGTVKRPKDKEYLAGSFADYGVKWIRRIINKIKGQGLADIVVLSMHFGKEYAMLPTSFQVETSSSLSDTGADIIIGHHPHVLQPPANIVNSKGEETFVAYSLGNFFSGQKGIYRQIGAYMTVDVEKPENSKMTKISNPKYTLTYVDSGDKKDYKLHLLKDVVDRQKTIKTDVGEFDSQQVYDRMRNHMRHYIPDLDIS</sequence>
<dbReference type="Gene3D" id="3.60.21.10">
    <property type="match status" value="1"/>
</dbReference>
<dbReference type="RefSeq" id="WP_149475096.1">
    <property type="nucleotide sequence ID" value="NZ_JAGGMB010000001.1"/>
</dbReference>
<dbReference type="SMART" id="SM00854">
    <property type="entry name" value="PGA_cap"/>
    <property type="match status" value="1"/>
</dbReference>
<dbReference type="Proteomes" id="UP001138793">
    <property type="component" value="Unassembled WGS sequence"/>
</dbReference>
<dbReference type="Pfam" id="PF09587">
    <property type="entry name" value="PGA_cap"/>
    <property type="match status" value="1"/>
</dbReference>
<proteinExistence type="inferred from homology"/>
<evidence type="ECO:0000259" key="2">
    <source>
        <dbReference type="SMART" id="SM00854"/>
    </source>
</evidence>
<dbReference type="OrthoDB" id="9810906at2"/>
<keyword evidence="4" id="KW-1185">Reference proteome</keyword>
<protein>
    <submittedName>
        <fullName evidence="3">Poly-gamma-glutamate synthesis protein (Capsule biosynthesis protein)</fullName>
    </submittedName>
</protein>